<organism evidence="10 11">
    <name type="scientific">Pararge aegeria aegeria</name>
    <dbReference type="NCBI Taxonomy" id="348720"/>
    <lineage>
        <taxon>Eukaryota</taxon>
        <taxon>Metazoa</taxon>
        <taxon>Ecdysozoa</taxon>
        <taxon>Arthropoda</taxon>
        <taxon>Hexapoda</taxon>
        <taxon>Insecta</taxon>
        <taxon>Pterygota</taxon>
        <taxon>Neoptera</taxon>
        <taxon>Endopterygota</taxon>
        <taxon>Lepidoptera</taxon>
        <taxon>Glossata</taxon>
        <taxon>Ditrysia</taxon>
        <taxon>Papilionoidea</taxon>
        <taxon>Nymphalidae</taxon>
        <taxon>Satyrinae</taxon>
        <taxon>Satyrini</taxon>
        <taxon>Parargina</taxon>
        <taxon>Pararge</taxon>
    </lineage>
</organism>
<dbReference type="OrthoDB" id="416344at2759"/>
<evidence type="ECO:0000256" key="5">
    <source>
        <dbReference type="ARBA" id="ARBA00012917"/>
    </source>
</evidence>
<comment type="caution">
    <text evidence="10">The sequence shown here is derived from an EMBL/GenBank/DDBJ whole genome shotgun (WGS) entry which is preliminary data.</text>
</comment>
<dbReference type="GO" id="GO:0005737">
    <property type="term" value="C:cytoplasm"/>
    <property type="evidence" value="ECO:0007669"/>
    <property type="project" value="UniProtKB-SubCell"/>
</dbReference>
<keyword evidence="6" id="KW-0963">Cytoplasm</keyword>
<dbReference type="PANTHER" id="PTHR42776">
    <property type="entry name" value="SERINE PEPTIDASE S9 FAMILY MEMBER"/>
    <property type="match status" value="1"/>
</dbReference>
<dbReference type="InterPro" id="IPR001375">
    <property type="entry name" value="Peptidase_S9_cat"/>
</dbReference>
<dbReference type="AlphaFoldDB" id="A0A8S4RE51"/>
<keyword evidence="7" id="KW-0378">Hydrolase</keyword>
<dbReference type="InterPro" id="IPR029058">
    <property type="entry name" value="AB_hydrolase_fold"/>
</dbReference>
<feature type="domain" description="Peptidase S9 prolyl oligopeptidase catalytic" evidence="8">
    <location>
        <begin position="443"/>
        <end position="655"/>
    </location>
</feature>
<feature type="domain" description="Acylamino-acid-releasing enzyme N-terminal" evidence="9">
    <location>
        <begin position="35"/>
        <end position="212"/>
    </location>
</feature>
<keyword evidence="11" id="KW-1185">Reference proteome</keyword>
<evidence type="ECO:0000256" key="7">
    <source>
        <dbReference type="ARBA" id="ARBA00022801"/>
    </source>
</evidence>
<dbReference type="EMBL" id="CAKXAJ010025113">
    <property type="protein sequence ID" value="CAH2235146.1"/>
    <property type="molecule type" value="Genomic_DNA"/>
</dbReference>
<evidence type="ECO:0000313" key="11">
    <source>
        <dbReference type="Proteomes" id="UP000838756"/>
    </source>
</evidence>
<evidence type="ECO:0000259" key="9">
    <source>
        <dbReference type="Pfam" id="PF19283"/>
    </source>
</evidence>
<dbReference type="GO" id="GO:0008242">
    <property type="term" value="F:omega peptidase activity"/>
    <property type="evidence" value="ECO:0007669"/>
    <property type="project" value="UniProtKB-EC"/>
</dbReference>
<dbReference type="InterPro" id="IPR045550">
    <property type="entry name" value="AARE_N"/>
</dbReference>
<sequence>MDDIWRMTSHMDSVIGSYKTLTKIPSIVGGSLNKAGNRVMSRWDIRNLDKGKHTQYLMDYILDDNLEVVAQSSFAVDTTHELLTAVSPKDTFKAVIREEKDDKDPTKKKFFLEVWSSTTLKHSIDLTALDIHGDVYTDAEFGSLDWSSDETKIVYIAEKKMKKSEPYIKRKSVDDILTQPNWKAVPGKEHLYRDDWGEQLTGKIESVVVVCKLPEEAFTVLDFVPGGPGQREAHGPHHTCHQLVRLAAEDYKNILDSEEEEIDEKLVQVVVDSVETEKEICNGLFYGIYCGSLPSKCFSSDSKRLIFSTQQQNEIRSYVVDVESRRILDISNNLKTPGSTTVLCVQSDVILATFSSLTTPGQLFVSKLSSLERDCNIEWVRVSTPSEVPSSVANAKVEYMALKQDTGARVSTFTAIYFGPDEGKVYPLVVWPHGGPHSAFSNSYSLEAALFNMIGFACLLINYRGSTGTGDASIFYLPSRIGSADVEDCKLATIKALDQFPVDDKRLLLYGGSHGGFLVCHLSGVYPDLYSVTVTRNPVTDLASMANTSDIADWCAVEAGWPFSEEGPLIEDKLLSLRRISPIVHAQNVLIPTALMLGSKDKRVPHYQGLEYARRLKANGVKVIVYIYDDNHSLSSLPVEMDNLLNGVDWLITHIKP</sequence>
<proteinExistence type="inferred from homology"/>
<comment type="subcellular location">
    <subcellularLocation>
        <location evidence="2">Cytoplasm</location>
    </subcellularLocation>
</comment>
<evidence type="ECO:0000256" key="1">
    <source>
        <dbReference type="ARBA" id="ARBA00000721"/>
    </source>
</evidence>
<comment type="catalytic activity">
    <reaction evidence="1">
        <text>Cleavage of an N-acetyl or N-formyl amino acid from the N-terminus of a polypeptide.</text>
        <dbReference type="EC" id="3.4.19.1"/>
    </reaction>
</comment>
<feature type="domain" description="Acylamino-acid-releasing enzyme N-terminal" evidence="9">
    <location>
        <begin position="268"/>
        <end position="387"/>
    </location>
</feature>
<evidence type="ECO:0000313" key="10">
    <source>
        <dbReference type="EMBL" id="CAH2235146.1"/>
    </source>
</evidence>
<evidence type="ECO:0000256" key="6">
    <source>
        <dbReference type="ARBA" id="ARBA00022490"/>
    </source>
</evidence>
<accession>A0A8S4RE51</accession>
<evidence type="ECO:0000256" key="4">
    <source>
        <dbReference type="ARBA" id="ARBA00011881"/>
    </source>
</evidence>
<dbReference type="PANTHER" id="PTHR42776:SF4">
    <property type="entry name" value="ACYLAMINO-ACID-RELEASING ENZYME"/>
    <property type="match status" value="1"/>
</dbReference>
<dbReference type="Proteomes" id="UP000838756">
    <property type="component" value="Unassembled WGS sequence"/>
</dbReference>
<reference evidence="10" key="1">
    <citation type="submission" date="2022-03" db="EMBL/GenBank/DDBJ databases">
        <authorList>
            <person name="Lindestad O."/>
        </authorList>
    </citation>
    <scope>NUCLEOTIDE SEQUENCE</scope>
</reference>
<protein>
    <recommendedName>
        <fullName evidence="5">acylaminoacyl-peptidase</fullName>
        <ecNumber evidence="5">3.4.19.1</ecNumber>
    </recommendedName>
</protein>
<name>A0A8S4RE51_9NEOP</name>
<comment type="similarity">
    <text evidence="3">Belongs to the peptidase S9C family.</text>
</comment>
<gene>
    <name evidence="10" type="primary">jg16137</name>
    <name evidence="10" type="ORF">PAEG_LOCUS12821</name>
</gene>
<evidence type="ECO:0000256" key="2">
    <source>
        <dbReference type="ARBA" id="ARBA00004496"/>
    </source>
</evidence>
<dbReference type="Pfam" id="PF00326">
    <property type="entry name" value="Peptidase_S9"/>
    <property type="match status" value="1"/>
</dbReference>
<dbReference type="GO" id="GO:0004252">
    <property type="term" value="F:serine-type endopeptidase activity"/>
    <property type="evidence" value="ECO:0007669"/>
    <property type="project" value="TreeGrafter"/>
</dbReference>
<evidence type="ECO:0000259" key="8">
    <source>
        <dbReference type="Pfam" id="PF00326"/>
    </source>
</evidence>
<dbReference type="GO" id="GO:0006508">
    <property type="term" value="P:proteolysis"/>
    <property type="evidence" value="ECO:0007669"/>
    <property type="project" value="InterPro"/>
</dbReference>
<comment type="subunit">
    <text evidence="4">Homotetramer.</text>
</comment>
<dbReference type="Pfam" id="PF19283">
    <property type="entry name" value="APEH_N"/>
    <property type="match status" value="2"/>
</dbReference>
<dbReference type="Gene3D" id="3.40.50.1820">
    <property type="entry name" value="alpha/beta hydrolase"/>
    <property type="match status" value="1"/>
</dbReference>
<dbReference type="SUPFAM" id="SSF53474">
    <property type="entry name" value="alpha/beta-Hydrolases"/>
    <property type="match status" value="1"/>
</dbReference>
<evidence type="ECO:0000256" key="3">
    <source>
        <dbReference type="ARBA" id="ARBA00010040"/>
    </source>
</evidence>
<dbReference type="EC" id="3.4.19.1" evidence="5"/>